<feature type="region of interest" description="Disordered" evidence="1">
    <location>
        <begin position="37"/>
        <end position="67"/>
    </location>
</feature>
<evidence type="ECO:0000256" key="1">
    <source>
        <dbReference type="SAM" id="MobiDB-lite"/>
    </source>
</evidence>
<sequence length="67" mass="7350">MPLWGRPQAARTTSKGKCPPLAYKGRCLPVARPQGRRLQALRMQELSPEGNDTRSPTEGSTTTTQGR</sequence>
<evidence type="ECO:0000313" key="2">
    <source>
        <dbReference type="EMBL" id="RRT71792.1"/>
    </source>
</evidence>
<protein>
    <submittedName>
        <fullName evidence="2">Uncharacterized protein</fullName>
    </submittedName>
</protein>
<evidence type="ECO:0000313" key="3">
    <source>
        <dbReference type="Proteomes" id="UP000287651"/>
    </source>
</evidence>
<gene>
    <name evidence="2" type="ORF">B296_00033947</name>
</gene>
<organism evidence="2 3">
    <name type="scientific">Ensete ventricosum</name>
    <name type="common">Abyssinian banana</name>
    <name type="synonym">Musa ensete</name>
    <dbReference type="NCBI Taxonomy" id="4639"/>
    <lineage>
        <taxon>Eukaryota</taxon>
        <taxon>Viridiplantae</taxon>
        <taxon>Streptophyta</taxon>
        <taxon>Embryophyta</taxon>
        <taxon>Tracheophyta</taxon>
        <taxon>Spermatophyta</taxon>
        <taxon>Magnoliopsida</taxon>
        <taxon>Liliopsida</taxon>
        <taxon>Zingiberales</taxon>
        <taxon>Musaceae</taxon>
        <taxon>Ensete</taxon>
    </lineage>
</organism>
<dbReference type="AlphaFoldDB" id="A0A427A6C2"/>
<accession>A0A427A6C2</accession>
<feature type="compositionally biased region" description="Low complexity" evidence="1">
    <location>
        <begin position="53"/>
        <end position="67"/>
    </location>
</feature>
<name>A0A427A6C2_ENSVE</name>
<dbReference type="EMBL" id="AMZH03003610">
    <property type="protein sequence ID" value="RRT71792.1"/>
    <property type="molecule type" value="Genomic_DNA"/>
</dbReference>
<reference evidence="2 3" key="1">
    <citation type="journal article" date="2014" name="Agronomy (Basel)">
        <title>A Draft Genome Sequence for Ensete ventricosum, the Drought-Tolerant Tree Against Hunger.</title>
        <authorList>
            <person name="Harrison J."/>
            <person name="Moore K.A."/>
            <person name="Paszkiewicz K."/>
            <person name="Jones T."/>
            <person name="Grant M."/>
            <person name="Ambacheew D."/>
            <person name="Muzemil S."/>
            <person name="Studholme D.J."/>
        </authorList>
    </citation>
    <scope>NUCLEOTIDE SEQUENCE [LARGE SCALE GENOMIC DNA]</scope>
</reference>
<proteinExistence type="predicted"/>
<comment type="caution">
    <text evidence="2">The sequence shown here is derived from an EMBL/GenBank/DDBJ whole genome shotgun (WGS) entry which is preliminary data.</text>
</comment>
<feature type="region of interest" description="Disordered" evidence="1">
    <location>
        <begin position="1"/>
        <end position="25"/>
    </location>
</feature>
<dbReference type="Proteomes" id="UP000287651">
    <property type="component" value="Unassembled WGS sequence"/>
</dbReference>